<feature type="compositionally biased region" description="Low complexity" evidence="1">
    <location>
        <begin position="48"/>
        <end position="68"/>
    </location>
</feature>
<name>A0A166UIP4_9HYPO</name>
<dbReference type="Proteomes" id="UP000078544">
    <property type="component" value="Unassembled WGS sequence"/>
</dbReference>
<protein>
    <recommendedName>
        <fullName evidence="5">C6 zinc finger domain containing protein</fullName>
    </recommendedName>
</protein>
<dbReference type="InterPro" id="IPR053178">
    <property type="entry name" value="Osmoadaptation_assoc"/>
</dbReference>
<dbReference type="STRING" id="1081109.A0A166UIP4"/>
<evidence type="ECO:0000313" key="3">
    <source>
        <dbReference type="EMBL" id="OAA32588.1"/>
    </source>
</evidence>
<evidence type="ECO:0000256" key="2">
    <source>
        <dbReference type="SAM" id="SignalP"/>
    </source>
</evidence>
<dbReference type="EMBL" id="AZGY01000001">
    <property type="protein sequence ID" value="OAA32588.1"/>
    <property type="molecule type" value="Genomic_DNA"/>
</dbReference>
<feature type="signal peptide" evidence="2">
    <location>
        <begin position="1"/>
        <end position="17"/>
    </location>
</feature>
<keyword evidence="2" id="KW-0732">Signal</keyword>
<comment type="caution">
    <text evidence="3">The sequence shown here is derived from an EMBL/GenBank/DDBJ whole genome shotgun (WGS) entry which is preliminary data.</text>
</comment>
<dbReference type="PANTHER" id="PTHR38111">
    <property type="entry name" value="ZN(2)-C6 FUNGAL-TYPE DOMAIN-CONTAINING PROTEIN-RELATED"/>
    <property type="match status" value="1"/>
</dbReference>
<feature type="compositionally biased region" description="Polar residues" evidence="1">
    <location>
        <begin position="94"/>
        <end position="105"/>
    </location>
</feature>
<dbReference type="PANTHER" id="PTHR38111:SF11">
    <property type="entry name" value="TRANSCRIPTION FACTOR DOMAIN-CONTAINING PROTEIN-RELATED"/>
    <property type="match status" value="1"/>
</dbReference>
<sequence>MFPHLSLFLVLTSLSFTFNIDSAATKDPFAATASQAAGSRVASHPKKSTLTSSPSGSCSSSSSSAAVKKPIKAKTEKRRKIIQQHQHQLLHQQNPTQMQLQPSPASSAWDDFLTLSANGADSPVLMTALQTNMSSLTKQTDEQTGNVSISFSEYVPTDLYAYTSVEPEIRSTCMVKLPGSPDDGISSNDGHCAYLYDRSPTPPSSSTAITTAALKAPEVWRSPSKQINSVKDHGPGNFASFPSHQFFASLAIIHRRNTHLSSPEWMTVPWNSNTKSHFDQLLDLALRLPAIFETVDDLLALPATTARRMDLQDTLSHCLVLQEEFTRWHAVAILGIANPNPAFWVDSLNVGSADQIPFGSPFTFRDGQTGLLMVYYWVCLLLFHRSIEAVHAAIFQAVSDVFPDAWLGLPPLLQIDINLYQDSSQLAAHICRGLDAVLNATVQPDLVIAPMTVAVDYYRELAATSQSGVLELMWLDAFKERLGGKGQHVANILQEQHWATEIAVF</sequence>
<accession>A0A166UIP4</accession>
<feature type="region of interest" description="Disordered" evidence="1">
    <location>
        <begin position="36"/>
        <end position="76"/>
    </location>
</feature>
<reference evidence="3 4" key="1">
    <citation type="journal article" date="2016" name="Genome Biol. Evol.">
        <title>Divergent and convergent evolution of fungal pathogenicity.</title>
        <authorList>
            <person name="Shang Y."/>
            <person name="Xiao G."/>
            <person name="Zheng P."/>
            <person name="Cen K."/>
            <person name="Zhan S."/>
            <person name="Wang C."/>
        </authorList>
    </citation>
    <scope>NUCLEOTIDE SEQUENCE [LARGE SCALE GENOMIC DNA]</scope>
    <source>
        <strain evidence="3 4">RCEF 2490</strain>
    </source>
</reference>
<feature type="chain" id="PRO_5007880640" description="C6 zinc finger domain containing protein" evidence="2">
    <location>
        <begin position="18"/>
        <end position="505"/>
    </location>
</feature>
<organism evidence="3 4">
    <name type="scientific">Moelleriella libera RCEF 2490</name>
    <dbReference type="NCBI Taxonomy" id="1081109"/>
    <lineage>
        <taxon>Eukaryota</taxon>
        <taxon>Fungi</taxon>
        <taxon>Dikarya</taxon>
        <taxon>Ascomycota</taxon>
        <taxon>Pezizomycotina</taxon>
        <taxon>Sordariomycetes</taxon>
        <taxon>Hypocreomycetidae</taxon>
        <taxon>Hypocreales</taxon>
        <taxon>Clavicipitaceae</taxon>
        <taxon>Moelleriella</taxon>
    </lineage>
</organism>
<evidence type="ECO:0000313" key="4">
    <source>
        <dbReference type="Proteomes" id="UP000078544"/>
    </source>
</evidence>
<dbReference type="OrthoDB" id="3145928at2759"/>
<feature type="region of interest" description="Disordered" evidence="1">
    <location>
        <begin position="86"/>
        <end position="105"/>
    </location>
</feature>
<gene>
    <name evidence="3" type="ORF">AAL_00053</name>
</gene>
<keyword evidence="4" id="KW-1185">Reference proteome</keyword>
<evidence type="ECO:0008006" key="5">
    <source>
        <dbReference type="Google" id="ProtNLM"/>
    </source>
</evidence>
<dbReference type="AlphaFoldDB" id="A0A166UIP4"/>
<evidence type="ECO:0000256" key="1">
    <source>
        <dbReference type="SAM" id="MobiDB-lite"/>
    </source>
</evidence>
<proteinExistence type="predicted"/>